<proteinExistence type="predicted"/>
<evidence type="ECO:0000256" key="2">
    <source>
        <dbReference type="ARBA" id="ARBA00022741"/>
    </source>
</evidence>
<dbReference type="InterPro" id="IPR012340">
    <property type="entry name" value="NA-bd_OB-fold"/>
</dbReference>
<dbReference type="GO" id="GO:0055052">
    <property type="term" value="C:ATP-binding cassette (ABC) transporter complex, substrate-binding subunit-containing"/>
    <property type="evidence" value="ECO:0007669"/>
    <property type="project" value="TreeGrafter"/>
</dbReference>
<dbReference type="InterPro" id="IPR003593">
    <property type="entry name" value="AAA+_ATPase"/>
</dbReference>
<dbReference type="Gene3D" id="2.40.50.140">
    <property type="entry name" value="Nucleic acid-binding proteins"/>
    <property type="match status" value="1"/>
</dbReference>
<dbReference type="InterPro" id="IPR013611">
    <property type="entry name" value="Transp-assoc_OB_typ2"/>
</dbReference>
<dbReference type="FunFam" id="3.40.50.300:FF:000042">
    <property type="entry name" value="Maltose/maltodextrin ABC transporter, ATP-binding protein"/>
    <property type="match status" value="1"/>
</dbReference>
<dbReference type="GO" id="GO:0016887">
    <property type="term" value="F:ATP hydrolysis activity"/>
    <property type="evidence" value="ECO:0007669"/>
    <property type="project" value="InterPro"/>
</dbReference>
<protein>
    <submittedName>
        <fullName evidence="5">Sugar ABC transporter ATP-binding protein</fullName>
    </submittedName>
</protein>
<evidence type="ECO:0000313" key="5">
    <source>
        <dbReference type="EMBL" id="KGF03852.1"/>
    </source>
</evidence>
<dbReference type="Pfam" id="PF08402">
    <property type="entry name" value="TOBE_2"/>
    <property type="match status" value="1"/>
</dbReference>
<dbReference type="GO" id="GO:0140359">
    <property type="term" value="F:ABC-type transporter activity"/>
    <property type="evidence" value="ECO:0007669"/>
    <property type="project" value="UniProtKB-ARBA"/>
</dbReference>
<dbReference type="Proteomes" id="UP000029579">
    <property type="component" value="Unassembled WGS sequence"/>
</dbReference>
<evidence type="ECO:0000313" key="6">
    <source>
        <dbReference type="Proteomes" id="UP000029579"/>
    </source>
</evidence>
<gene>
    <name evidence="5" type="ORF">HMPREF1630_05945</name>
</gene>
<dbReference type="PROSITE" id="PS50893">
    <property type="entry name" value="ABC_TRANSPORTER_2"/>
    <property type="match status" value="1"/>
</dbReference>
<dbReference type="InterPro" id="IPR047641">
    <property type="entry name" value="ABC_transpr_MalK/UgpC-like"/>
</dbReference>
<comment type="caution">
    <text evidence="5">The sequence shown here is derived from an EMBL/GenBank/DDBJ whole genome shotgun (WGS) entry which is preliminary data.</text>
</comment>
<accession>A0A095YB85</accession>
<dbReference type="AlphaFoldDB" id="A0A095YB85"/>
<dbReference type="Pfam" id="PF00005">
    <property type="entry name" value="ABC_tran"/>
    <property type="match status" value="1"/>
</dbReference>
<dbReference type="InterPro" id="IPR027417">
    <property type="entry name" value="P-loop_NTPase"/>
</dbReference>
<sequence length="356" mass="40108">MINIKNLKKIYDNGYEALKSVNLDIKDGALVTLLGPSGCGKSTILNIIAGILDPTDGDIEFDGESIVNKHPKDRDIGMVFQNYALYPHMTVLENIIFPLVVGEHKIKKEEAIKIAQKYMDLTYITDIQNKRPKEISGGQQQRVAIARALVKNPKTLLLDEPLSNLDARLRLSIREEIRNIVKTVGVTTIFVTHDQEEALSISDYIALMDKGVIQQYDIPQNLYLEPANLFVAKFIGNPIINIYDVENKGDVFANGDLLINKEKLIDSRKKSDLSGKTYQVGIRPEHFKLDPNGDLEIEVESREMIGRYMILHFNLNGQASRMVVDSALAINPKDKVRVAVDHKAIYLFTEDGERVY</sequence>
<dbReference type="eggNOG" id="COG3842">
    <property type="taxonomic scope" value="Bacteria"/>
</dbReference>
<dbReference type="PANTHER" id="PTHR43875">
    <property type="entry name" value="MALTODEXTRIN IMPORT ATP-BINDING PROTEIN MSMX"/>
    <property type="match status" value="1"/>
</dbReference>
<dbReference type="GO" id="GO:0005524">
    <property type="term" value="F:ATP binding"/>
    <property type="evidence" value="ECO:0007669"/>
    <property type="project" value="UniProtKB-KW"/>
</dbReference>
<dbReference type="SUPFAM" id="SSF52540">
    <property type="entry name" value="P-loop containing nucleoside triphosphate hydrolases"/>
    <property type="match status" value="1"/>
</dbReference>
<dbReference type="SMART" id="SM00382">
    <property type="entry name" value="AAA"/>
    <property type="match status" value="1"/>
</dbReference>
<evidence type="ECO:0000256" key="3">
    <source>
        <dbReference type="ARBA" id="ARBA00022840"/>
    </source>
</evidence>
<dbReference type="Gene3D" id="2.40.50.100">
    <property type="match status" value="1"/>
</dbReference>
<dbReference type="InterPro" id="IPR017871">
    <property type="entry name" value="ABC_transporter-like_CS"/>
</dbReference>
<dbReference type="InterPro" id="IPR008995">
    <property type="entry name" value="Mo/tungstate-bd_C_term_dom"/>
</dbReference>
<dbReference type="RefSeq" id="WP_004827883.1">
    <property type="nucleotide sequence ID" value="NZ_JRMW01000036.1"/>
</dbReference>
<dbReference type="SUPFAM" id="SSF50331">
    <property type="entry name" value="MOP-like"/>
    <property type="match status" value="1"/>
</dbReference>
<feature type="domain" description="ABC transporter" evidence="4">
    <location>
        <begin position="2"/>
        <end position="235"/>
    </location>
</feature>
<evidence type="ECO:0000256" key="1">
    <source>
        <dbReference type="ARBA" id="ARBA00022448"/>
    </source>
</evidence>
<dbReference type="OrthoDB" id="9790614at2"/>
<reference evidence="5 6" key="1">
    <citation type="submission" date="2014-07" db="EMBL/GenBank/DDBJ databases">
        <authorList>
            <person name="McCorrison J."/>
            <person name="Sanka R."/>
            <person name="Torralba M."/>
            <person name="Gillis M."/>
            <person name="Haft D.H."/>
            <person name="Methe B."/>
            <person name="Sutton G."/>
            <person name="Nelson K.E."/>
        </authorList>
    </citation>
    <scope>NUCLEOTIDE SEQUENCE [LARGE SCALE GENOMIC DNA]</scope>
    <source>
        <strain evidence="5 6">S7-1-13</strain>
    </source>
</reference>
<dbReference type="Gene3D" id="3.40.50.300">
    <property type="entry name" value="P-loop containing nucleotide triphosphate hydrolases"/>
    <property type="match status" value="1"/>
</dbReference>
<keyword evidence="3 5" id="KW-0067">ATP-binding</keyword>
<keyword evidence="2" id="KW-0547">Nucleotide-binding</keyword>
<dbReference type="PANTHER" id="PTHR43875:SF1">
    <property type="entry name" value="OSMOPROTECTIVE COMPOUNDS UPTAKE ATP-BINDING PROTEIN GGTA"/>
    <property type="match status" value="1"/>
</dbReference>
<keyword evidence="1" id="KW-0813">Transport</keyword>
<name>A0A095YB85_9FIRM</name>
<dbReference type="PROSITE" id="PS00211">
    <property type="entry name" value="ABC_TRANSPORTER_1"/>
    <property type="match status" value="1"/>
</dbReference>
<dbReference type="EMBL" id="JRMW01000036">
    <property type="protein sequence ID" value="KGF03852.1"/>
    <property type="molecule type" value="Genomic_DNA"/>
</dbReference>
<dbReference type="InterPro" id="IPR003439">
    <property type="entry name" value="ABC_transporter-like_ATP-bd"/>
</dbReference>
<evidence type="ECO:0000259" key="4">
    <source>
        <dbReference type="PROSITE" id="PS50893"/>
    </source>
</evidence>
<organism evidence="5 6">
    <name type="scientific">Anaerococcus lactolyticus S7-1-13</name>
    <dbReference type="NCBI Taxonomy" id="1284686"/>
    <lineage>
        <taxon>Bacteria</taxon>
        <taxon>Bacillati</taxon>
        <taxon>Bacillota</taxon>
        <taxon>Tissierellia</taxon>
        <taxon>Tissierellales</taxon>
        <taxon>Peptoniphilaceae</taxon>
        <taxon>Anaerococcus</taxon>
    </lineage>
</organism>